<protein>
    <recommendedName>
        <fullName evidence="1">Transcription elongation factor GreA/GreB C-terminal domain-containing protein</fullName>
    </recommendedName>
</protein>
<dbReference type="GO" id="GO:0032784">
    <property type="term" value="P:regulation of DNA-templated transcription elongation"/>
    <property type="evidence" value="ECO:0007669"/>
    <property type="project" value="InterPro"/>
</dbReference>
<dbReference type="SUPFAM" id="SSF54534">
    <property type="entry name" value="FKBP-like"/>
    <property type="match status" value="1"/>
</dbReference>
<dbReference type="RefSeq" id="WP_115516091.1">
    <property type="nucleotide sequence ID" value="NZ_QRGO01000001.1"/>
</dbReference>
<sequence length="142" mass="15578">MKYVPLPPVSIPESDQPRLDEVVRQASADRHPVAAFLACELSRASVLSARDFPTDAVTLDRWVAFRSDRGWRPERRLLVCPQDYRLPELHLSVLSPLGAALLGLRVGSEIAYQSIEGVRHVACVESLGGPSRSPVATSLHSI</sequence>
<keyword evidence="3" id="KW-1185">Reference proteome</keyword>
<comment type="caution">
    <text evidence="2">The sequence shown here is derived from an EMBL/GenBank/DDBJ whole genome shotgun (WGS) entry which is preliminary data.</text>
</comment>
<evidence type="ECO:0000313" key="2">
    <source>
        <dbReference type="EMBL" id="RDV04065.1"/>
    </source>
</evidence>
<dbReference type="Gene3D" id="3.10.50.30">
    <property type="entry name" value="Transcription elongation factor, GreA/GreB, C-terminal domain"/>
    <property type="match status" value="1"/>
</dbReference>
<gene>
    <name evidence="2" type="ORF">DXH78_05370</name>
</gene>
<dbReference type="AlphaFoldDB" id="A0A371B8Y7"/>
<dbReference type="InterPro" id="IPR001437">
    <property type="entry name" value="Tscrpt_elong_fac_GreA/B_C"/>
</dbReference>
<dbReference type="Proteomes" id="UP000263993">
    <property type="component" value="Unassembled WGS sequence"/>
</dbReference>
<reference evidence="3" key="1">
    <citation type="submission" date="2018-08" db="EMBL/GenBank/DDBJ databases">
        <authorList>
            <person name="Kim S.-J."/>
            <person name="Jung G.-Y."/>
        </authorList>
    </citation>
    <scope>NUCLEOTIDE SEQUENCE [LARGE SCALE GENOMIC DNA]</scope>
    <source>
        <strain evidence="3">GY_H</strain>
    </source>
</reference>
<name>A0A371B8Y7_9BRAD</name>
<organism evidence="2 3">
    <name type="scientific">Undibacter mobilis</name>
    <dbReference type="NCBI Taxonomy" id="2292256"/>
    <lineage>
        <taxon>Bacteria</taxon>
        <taxon>Pseudomonadati</taxon>
        <taxon>Pseudomonadota</taxon>
        <taxon>Alphaproteobacteria</taxon>
        <taxon>Hyphomicrobiales</taxon>
        <taxon>Nitrobacteraceae</taxon>
        <taxon>Undibacter</taxon>
    </lineage>
</organism>
<dbReference type="OrthoDB" id="7948161at2"/>
<dbReference type="Pfam" id="PF01272">
    <property type="entry name" value="GreA_GreB"/>
    <property type="match status" value="1"/>
</dbReference>
<proteinExistence type="predicted"/>
<accession>A0A371B8Y7</accession>
<dbReference type="GO" id="GO:0003677">
    <property type="term" value="F:DNA binding"/>
    <property type="evidence" value="ECO:0007669"/>
    <property type="project" value="InterPro"/>
</dbReference>
<dbReference type="InterPro" id="IPR036953">
    <property type="entry name" value="GreA/GreB_C_sf"/>
</dbReference>
<feature type="domain" description="Transcription elongation factor GreA/GreB C-terminal" evidence="1">
    <location>
        <begin position="53"/>
        <end position="121"/>
    </location>
</feature>
<evidence type="ECO:0000313" key="3">
    <source>
        <dbReference type="Proteomes" id="UP000263993"/>
    </source>
</evidence>
<dbReference type="EMBL" id="QRGO01000001">
    <property type="protein sequence ID" value="RDV04065.1"/>
    <property type="molecule type" value="Genomic_DNA"/>
</dbReference>
<evidence type="ECO:0000259" key="1">
    <source>
        <dbReference type="Pfam" id="PF01272"/>
    </source>
</evidence>